<evidence type="ECO:0000313" key="9">
    <source>
        <dbReference type="EMBL" id="OPA75795.1"/>
    </source>
</evidence>
<proteinExistence type="inferred from homology"/>
<dbReference type="STRING" id="1324314.BVG16_20940"/>
<comment type="subcellular location">
    <subcellularLocation>
        <location evidence="1">Cell membrane</location>
        <topology evidence="1">Multi-pass membrane protein</topology>
    </subcellularLocation>
</comment>
<evidence type="ECO:0000256" key="3">
    <source>
        <dbReference type="ARBA" id="ARBA00022475"/>
    </source>
</evidence>
<comment type="similarity">
    <text evidence="2">Belongs to the EamA transporter family.</text>
</comment>
<name>A0A1T2X7J6_9BACL</name>
<feature type="domain" description="EamA" evidence="8">
    <location>
        <begin position="150"/>
        <end position="282"/>
    </location>
</feature>
<evidence type="ECO:0000313" key="10">
    <source>
        <dbReference type="Proteomes" id="UP000190188"/>
    </source>
</evidence>
<dbReference type="PANTHER" id="PTHR42920:SF5">
    <property type="entry name" value="EAMA DOMAIN-CONTAINING PROTEIN"/>
    <property type="match status" value="1"/>
</dbReference>
<keyword evidence="4 7" id="KW-0812">Transmembrane</keyword>
<evidence type="ECO:0000256" key="4">
    <source>
        <dbReference type="ARBA" id="ARBA00022692"/>
    </source>
</evidence>
<feature type="transmembrane region" description="Helical" evidence="7">
    <location>
        <begin position="182"/>
        <end position="203"/>
    </location>
</feature>
<keyword evidence="5 7" id="KW-1133">Transmembrane helix</keyword>
<dbReference type="OrthoDB" id="3180815at2"/>
<dbReference type="Proteomes" id="UP000190188">
    <property type="component" value="Unassembled WGS sequence"/>
</dbReference>
<dbReference type="InterPro" id="IPR037185">
    <property type="entry name" value="EmrE-like"/>
</dbReference>
<dbReference type="InterPro" id="IPR051258">
    <property type="entry name" value="Diverse_Substrate_Transporter"/>
</dbReference>
<feature type="transmembrane region" description="Helical" evidence="7">
    <location>
        <begin position="66"/>
        <end position="86"/>
    </location>
</feature>
<evidence type="ECO:0000256" key="1">
    <source>
        <dbReference type="ARBA" id="ARBA00004651"/>
    </source>
</evidence>
<protein>
    <submittedName>
        <fullName evidence="9">EamA family transporter</fullName>
    </submittedName>
</protein>
<gene>
    <name evidence="9" type="ORF">BVG16_20940</name>
</gene>
<evidence type="ECO:0000259" key="8">
    <source>
        <dbReference type="Pfam" id="PF00892"/>
    </source>
</evidence>
<evidence type="ECO:0000256" key="6">
    <source>
        <dbReference type="ARBA" id="ARBA00023136"/>
    </source>
</evidence>
<keyword evidence="10" id="KW-1185">Reference proteome</keyword>
<evidence type="ECO:0000256" key="7">
    <source>
        <dbReference type="SAM" id="Phobius"/>
    </source>
</evidence>
<dbReference type="Pfam" id="PF00892">
    <property type="entry name" value="EamA"/>
    <property type="match status" value="2"/>
</dbReference>
<dbReference type="InterPro" id="IPR000620">
    <property type="entry name" value="EamA_dom"/>
</dbReference>
<keyword evidence="6 7" id="KW-0472">Membrane</keyword>
<feature type="transmembrane region" description="Helical" evidence="7">
    <location>
        <begin position="267"/>
        <end position="289"/>
    </location>
</feature>
<feature type="transmembrane region" description="Helical" evidence="7">
    <location>
        <begin position="146"/>
        <end position="170"/>
    </location>
</feature>
<dbReference type="GO" id="GO:0005886">
    <property type="term" value="C:plasma membrane"/>
    <property type="evidence" value="ECO:0007669"/>
    <property type="project" value="UniProtKB-SubCell"/>
</dbReference>
<feature type="domain" description="EamA" evidence="8">
    <location>
        <begin position="5"/>
        <end position="135"/>
    </location>
</feature>
<reference evidence="9 10" key="1">
    <citation type="submission" date="2017-01" db="EMBL/GenBank/DDBJ databases">
        <title>Genome analysis of Paenibacillus selenitrireducens ES3-24.</title>
        <authorList>
            <person name="Xu D."/>
            <person name="Yao R."/>
            <person name="Zheng S."/>
        </authorList>
    </citation>
    <scope>NUCLEOTIDE SEQUENCE [LARGE SCALE GENOMIC DNA]</scope>
    <source>
        <strain evidence="9 10">ES3-24</strain>
    </source>
</reference>
<dbReference type="SUPFAM" id="SSF103481">
    <property type="entry name" value="Multidrug resistance efflux transporter EmrE"/>
    <property type="match status" value="2"/>
</dbReference>
<evidence type="ECO:0000256" key="2">
    <source>
        <dbReference type="ARBA" id="ARBA00007362"/>
    </source>
</evidence>
<feature type="transmembrane region" description="Helical" evidence="7">
    <location>
        <begin position="92"/>
        <end position="111"/>
    </location>
</feature>
<feature type="transmembrane region" description="Helical" evidence="7">
    <location>
        <begin position="241"/>
        <end position="261"/>
    </location>
</feature>
<dbReference type="PANTHER" id="PTHR42920">
    <property type="entry name" value="OS03G0707200 PROTEIN-RELATED"/>
    <property type="match status" value="1"/>
</dbReference>
<feature type="transmembrane region" description="Helical" evidence="7">
    <location>
        <begin position="40"/>
        <end position="59"/>
    </location>
</feature>
<feature type="transmembrane region" description="Helical" evidence="7">
    <location>
        <begin position="215"/>
        <end position="234"/>
    </location>
</feature>
<feature type="transmembrane region" description="Helical" evidence="7">
    <location>
        <begin position="7"/>
        <end position="28"/>
    </location>
</feature>
<evidence type="ECO:0000256" key="5">
    <source>
        <dbReference type="ARBA" id="ARBA00022989"/>
    </source>
</evidence>
<sequence length="307" mass="33157">MDKLKYALLVFLGACSYGILSTVLKLGLLEGFKVEQILGGQYFFGWCMLLVLMLIFSRVRVSLKQIGALLLAGIPMSLTGIFYSIAVEELPASLAVLLLFQFTWIGVILEAVWERKFPSRNKIISIVVLIIGTLFAGGVLEQSGGHWTTLGVVLGLLSALTFAVYIFVSGKVATNVPVLSKSFIMVSGALIILFSVFSPSFLFDGSLAQGVWKYSIPQALLGSIIPVIFFAIGVPKVGPGLGTILGAAELPAAVIVSVLVLREQVTGLQWFGIILILVGIVIPQIAGVWRNKRQNKRRFTETADHSA</sequence>
<comment type="caution">
    <text evidence="9">The sequence shown here is derived from an EMBL/GenBank/DDBJ whole genome shotgun (WGS) entry which is preliminary data.</text>
</comment>
<dbReference type="EMBL" id="MSZX01000008">
    <property type="protein sequence ID" value="OPA75795.1"/>
    <property type="molecule type" value="Genomic_DNA"/>
</dbReference>
<feature type="transmembrane region" description="Helical" evidence="7">
    <location>
        <begin position="123"/>
        <end position="140"/>
    </location>
</feature>
<dbReference type="RefSeq" id="WP_078501130.1">
    <property type="nucleotide sequence ID" value="NZ_MSZX01000008.1"/>
</dbReference>
<accession>A0A1T2X7J6</accession>
<keyword evidence="3" id="KW-1003">Cell membrane</keyword>
<organism evidence="9 10">
    <name type="scientific">Paenibacillus selenitireducens</name>
    <dbReference type="NCBI Taxonomy" id="1324314"/>
    <lineage>
        <taxon>Bacteria</taxon>
        <taxon>Bacillati</taxon>
        <taxon>Bacillota</taxon>
        <taxon>Bacilli</taxon>
        <taxon>Bacillales</taxon>
        <taxon>Paenibacillaceae</taxon>
        <taxon>Paenibacillus</taxon>
    </lineage>
</organism>
<dbReference type="AlphaFoldDB" id="A0A1T2X7J6"/>